<dbReference type="AlphaFoldDB" id="A0A0A9BX59"/>
<proteinExistence type="predicted"/>
<sequence>MEYLAIGKLTKGKYWIPTPAQILIGPTLFVCPVCCKSFSRYNNLQV</sequence>
<dbReference type="PANTHER" id="PTHR45878:SF28">
    <property type="entry name" value="C2H2-TYPE DOMAIN-CONTAINING PROTEIN"/>
    <property type="match status" value="1"/>
</dbReference>
<name>A0A0A9BX59_ARUDO</name>
<dbReference type="GO" id="GO:0005634">
    <property type="term" value="C:nucleus"/>
    <property type="evidence" value="ECO:0007669"/>
    <property type="project" value="TreeGrafter"/>
</dbReference>
<evidence type="ECO:0000313" key="1">
    <source>
        <dbReference type="EMBL" id="JAD66808.1"/>
    </source>
</evidence>
<protein>
    <recommendedName>
        <fullName evidence="2">C2H2-type domain-containing protein</fullName>
    </recommendedName>
</protein>
<dbReference type="EMBL" id="GBRH01231087">
    <property type="protein sequence ID" value="JAD66808.1"/>
    <property type="molecule type" value="Transcribed_RNA"/>
</dbReference>
<accession>A0A0A9BX59</accession>
<dbReference type="InterPro" id="IPR043584">
    <property type="entry name" value="WIP1/2/3/4/5/6"/>
</dbReference>
<reference evidence="1" key="1">
    <citation type="submission" date="2014-09" db="EMBL/GenBank/DDBJ databases">
        <authorList>
            <person name="Magalhaes I.L.F."/>
            <person name="Oliveira U."/>
            <person name="Santos F.R."/>
            <person name="Vidigal T.H.D.A."/>
            <person name="Brescovit A.D."/>
            <person name="Santos A.J."/>
        </authorList>
    </citation>
    <scope>NUCLEOTIDE SEQUENCE</scope>
    <source>
        <tissue evidence="1">Shoot tissue taken approximately 20 cm above the soil surface</tissue>
    </source>
</reference>
<reference evidence="1" key="2">
    <citation type="journal article" date="2015" name="Data Brief">
        <title>Shoot transcriptome of the giant reed, Arundo donax.</title>
        <authorList>
            <person name="Barrero R.A."/>
            <person name="Guerrero F.D."/>
            <person name="Moolhuijzen P."/>
            <person name="Goolsby J.A."/>
            <person name="Tidwell J."/>
            <person name="Bellgard S.E."/>
            <person name="Bellgard M.I."/>
        </authorList>
    </citation>
    <scope>NUCLEOTIDE SEQUENCE</scope>
    <source>
        <tissue evidence="1">Shoot tissue taken approximately 20 cm above the soil surface</tissue>
    </source>
</reference>
<organism evidence="1">
    <name type="scientific">Arundo donax</name>
    <name type="common">Giant reed</name>
    <name type="synonym">Donax arundinaceus</name>
    <dbReference type="NCBI Taxonomy" id="35708"/>
    <lineage>
        <taxon>Eukaryota</taxon>
        <taxon>Viridiplantae</taxon>
        <taxon>Streptophyta</taxon>
        <taxon>Embryophyta</taxon>
        <taxon>Tracheophyta</taxon>
        <taxon>Spermatophyta</taxon>
        <taxon>Magnoliopsida</taxon>
        <taxon>Liliopsida</taxon>
        <taxon>Poales</taxon>
        <taxon>Poaceae</taxon>
        <taxon>PACMAD clade</taxon>
        <taxon>Arundinoideae</taxon>
        <taxon>Arundineae</taxon>
        <taxon>Arundo</taxon>
    </lineage>
</organism>
<dbReference type="GO" id="GO:0003700">
    <property type="term" value="F:DNA-binding transcription factor activity"/>
    <property type="evidence" value="ECO:0007669"/>
    <property type="project" value="InterPro"/>
</dbReference>
<dbReference type="PANTHER" id="PTHR45878">
    <property type="entry name" value="ZINC FINGER PROTEIN WIP2"/>
    <property type="match status" value="1"/>
</dbReference>
<evidence type="ECO:0008006" key="2">
    <source>
        <dbReference type="Google" id="ProtNLM"/>
    </source>
</evidence>